<name>A0A918D3J7_9BACI</name>
<evidence type="ECO:0000256" key="1">
    <source>
        <dbReference type="ARBA" id="ARBA00004162"/>
    </source>
</evidence>
<dbReference type="PRINTS" id="PR00813">
    <property type="entry name" value="BCTERIALGSPG"/>
</dbReference>
<accession>A0A918D3J7</accession>
<comment type="function">
    <text evidence="10">Required for transformation and DNA binding.</text>
</comment>
<dbReference type="EMBL" id="BMOS01000029">
    <property type="protein sequence ID" value="GGN63903.1"/>
    <property type="molecule type" value="Genomic_DNA"/>
</dbReference>
<dbReference type="Pfam" id="PF07963">
    <property type="entry name" value="N_methyl"/>
    <property type="match status" value="1"/>
</dbReference>
<keyword evidence="6 10" id="KW-1133">Transmembrane helix</keyword>
<dbReference type="GO" id="GO:0005886">
    <property type="term" value="C:plasma membrane"/>
    <property type="evidence" value="ECO:0007669"/>
    <property type="project" value="UniProtKB-SubCell"/>
</dbReference>
<dbReference type="Gene3D" id="3.30.700.10">
    <property type="entry name" value="Glycoprotein, Type 4 Pilin"/>
    <property type="match status" value="1"/>
</dbReference>
<dbReference type="SUPFAM" id="SSF54523">
    <property type="entry name" value="Pili subunits"/>
    <property type="match status" value="1"/>
</dbReference>
<keyword evidence="7 10" id="KW-0472">Membrane</keyword>
<dbReference type="NCBIfam" id="NF040999">
    <property type="entry name" value="pilin_ComGC"/>
    <property type="match status" value="1"/>
</dbReference>
<dbReference type="InterPro" id="IPR000983">
    <property type="entry name" value="Bac_GSPG_pilin"/>
</dbReference>
<evidence type="ECO:0000256" key="4">
    <source>
        <dbReference type="ARBA" id="ARBA00022481"/>
    </source>
</evidence>
<evidence type="ECO:0000256" key="7">
    <source>
        <dbReference type="ARBA" id="ARBA00023136"/>
    </source>
</evidence>
<comment type="similarity">
    <text evidence="9 10">Belongs to the ComGC family.</text>
</comment>
<dbReference type="GO" id="GO:0009986">
    <property type="term" value="C:cell surface"/>
    <property type="evidence" value="ECO:0007669"/>
    <property type="project" value="UniProtKB-SubCell"/>
</dbReference>
<dbReference type="GO" id="GO:0015628">
    <property type="term" value="P:protein secretion by the type II secretion system"/>
    <property type="evidence" value="ECO:0007669"/>
    <property type="project" value="InterPro"/>
</dbReference>
<sequence length="100" mass="11121">MFNNERAFTLIEMLIVMLVISVLLLLIIPNLANQSESVNDKGCEALKEIVQTQAEAYYLDNKEKVNNIQTLVSAGYLKDNQTSCGDTPITIRNGKVNDDS</sequence>
<dbReference type="AlphaFoldDB" id="A0A918D3J7"/>
<evidence type="ECO:0000313" key="12">
    <source>
        <dbReference type="Proteomes" id="UP000624041"/>
    </source>
</evidence>
<evidence type="ECO:0000256" key="3">
    <source>
        <dbReference type="ARBA" id="ARBA00022475"/>
    </source>
</evidence>
<proteinExistence type="inferred from homology"/>
<dbReference type="GO" id="GO:0015627">
    <property type="term" value="C:type II protein secretion system complex"/>
    <property type="evidence" value="ECO:0007669"/>
    <property type="project" value="InterPro"/>
</dbReference>
<dbReference type="NCBIfam" id="TIGR02532">
    <property type="entry name" value="IV_pilin_GFxxxE"/>
    <property type="match status" value="1"/>
</dbReference>
<gene>
    <name evidence="11" type="ORF">GCM10007971_31230</name>
</gene>
<keyword evidence="3 10" id="KW-1003">Cell membrane</keyword>
<evidence type="ECO:0000256" key="2">
    <source>
        <dbReference type="ARBA" id="ARBA00004241"/>
    </source>
</evidence>
<dbReference type="InterPro" id="IPR012902">
    <property type="entry name" value="N_methyl_site"/>
</dbReference>
<protein>
    <recommendedName>
        <fullName evidence="10">ComG operon protein 3</fullName>
    </recommendedName>
</protein>
<evidence type="ECO:0000256" key="5">
    <source>
        <dbReference type="ARBA" id="ARBA00022692"/>
    </source>
</evidence>
<reference evidence="11" key="1">
    <citation type="journal article" date="2014" name="Int. J. Syst. Evol. Microbiol.">
        <title>Complete genome sequence of Corynebacterium casei LMG S-19264T (=DSM 44701T), isolated from a smear-ripened cheese.</title>
        <authorList>
            <consortium name="US DOE Joint Genome Institute (JGI-PGF)"/>
            <person name="Walter F."/>
            <person name="Albersmeier A."/>
            <person name="Kalinowski J."/>
            <person name="Ruckert C."/>
        </authorList>
    </citation>
    <scope>NUCLEOTIDE SEQUENCE</scope>
    <source>
        <strain evidence="11">JCM 17251</strain>
    </source>
</reference>
<reference evidence="11" key="2">
    <citation type="submission" date="2020-09" db="EMBL/GenBank/DDBJ databases">
        <authorList>
            <person name="Sun Q."/>
            <person name="Ohkuma M."/>
        </authorList>
    </citation>
    <scope>NUCLEOTIDE SEQUENCE</scope>
    <source>
        <strain evidence="11">JCM 17251</strain>
    </source>
</reference>
<organism evidence="11 12">
    <name type="scientific">Oceanobacillus indicireducens</name>
    <dbReference type="NCBI Taxonomy" id="1004261"/>
    <lineage>
        <taxon>Bacteria</taxon>
        <taxon>Bacillati</taxon>
        <taxon>Bacillota</taxon>
        <taxon>Bacilli</taxon>
        <taxon>Bacillales</taxon>
        <taxon>Bacillaceae</taxon>
        <taxon>Oceanobacillus</taxon>
    </lineage>
</organism>
<keyword evidence="12" id="KW-1185">Reference proteome</keyword>
<dbReference type="GO" id="GO:0030420">
    <property type="term" value="P:establishment of competence for transformation"/>
    <property type="evidence" value="ECO:0007669"/>
    <property type="project" value="UniProtKB-UniRule"/>
</dbReference>
<evidence type="ECO:0000256" key="10">
    <source>
        <dbReference type="PIRNR" id="PIRNR029928"/>
    </source>
</evidence>
<dbReference type="RefSeq" id="WP_255454386.1">
    <property type="nucleotide sequence ID" value="NZ_BMOS01000029.1"/>
</dbReference>
<dbReference type="InterPro" id="IPR016940">
    <property type="entry name" value="ComGC"/>
</dbReference>
<dbReference type="Proteomes" id="UP000624041">
    <property type="component" value="Unassembled WGS sequence"/>
</dbReference>
<evidence type="ECO:0000256" key="6">
    <source>
        <dbReference type="ARBA" id="ARBA00022989"/>
    </source>
</evidence>
<keyword evidence="8 10" id="KW-0178">Competence</keyword>
<evidence type="ECO:0000313" key="11">
    <source>
        <dbReference type="EMBL" id="GGN63903.1"/>
    </source>
</evidence>
<comment type="subcellular location">
    <subcellularLocation>
        <location evidence="1">Cell membrane</location>
        <topology evidence="1">Single-pass membrane protein</topology>
    </subcellularLocation>
    <subcellularLocation>
        <location evidence="2">Cell surface</location>
    </subcellularLocation>
</comment>
<keyword evidence="4" id="KW-0488">Methylation</keyword>
<keyword evidence="5 10" id="KW-0812">Transmembrane</keyword>
<evidence type="ECO:0000256" key="9">
    <source>
        <dbReference type="ARBA" id="ARBA00043982"/>
    </source>
</evidence>
<keyword evidence="10" id="KW-0813">Transport</keyword>
<evidence type="ECO:0000256" key="8">
    <source>
        <dbReference type="ARBA" id="ARBA00023287"/>
    </source>
</evidence>
<feature type="transmembrane region" description="Helical" evidence="10">
    <location>
        <begin position="7"/>
        <end position="28"/>
    </location>
</feature>
<dbReference type="InterPro" id="IPR045584">
    <property type="entry name" value="Pilin-like"/>
</dbReference>
<comment type="subunit">
    <text evidence="10">Homodimer.</text>
</comment>
<comment type="caution">
    <text evidence="11">The sequence shown here is derived from an EMBL/GenBank/DDBJ whole genome shotgun (WGS) entry which is preliminary data.</text>
</comment>
<dbReference type="PIRSF" id="PIRSF029928">
    <property type="entry name" value="Late_competence_ComGC"/>
    <property type="match status" value="1"/>
</dbReference>